<accession>V9Z3U1</accession>
<feature type="region of interest" description="Disordered" evidence="1">
    <location>
        <begin position="827"/>
        <end position="851"/>
    </location>
</feature>
<keyword evidence="2" id="KW-0614">Plasmid</keyword>
<dbReference type="AlphaFoldDB" id="V9Z3U1"/>
<evidence type="ECO:0000313" key="2">
    <source>
        <dbReference type="EMBL" id="AHE38783.1"/>
    </source>
</evidence>
<feature type="region of interest" description="Disordered" evidence="1">
    <location>
        <begin position="458"/>
        <end position="479"/>
    </location>
</feature>
<name>V9Z3U1_9ACTN</name>
<dbReference type="RefSeq" id="WP_024126165.1">
    <property type="nucleotide sequence ID" value="NC_023283.1"/>
</dbReference>
<geneLocation type="plasmid" evidence="2">
    <name>pFRL3</name>
</geneLocation>
<organism evidence="2">
    <name type="scientific">Streptomyces sp. FR1</name>
    <dbReference type="NCBI Taxonomy" id="349971"/>
    <lineage>
        <taxon>Bacteria</taxon>
        <taxon>Bacillati</taxon>
        <taxon>Actinomycetota</taxon>
        <taxon>Actinomycetes</taxon>
        <taxon>Kitasatosporales</taxon>
        <taxon>Streptomycetaceae</taxon>
        <taxon>Streptomyces</taxon>
    </lineage>
</organism>
<evidence type="ECO:0000256" key="1">
    <source>
        <dbReference type="SAM" id="MobiDB-lite"/>
    </source>
</evidence>
<feature type="region of interest" description="Disordered" evidence="1">
    <location>
        <begin position="1"/>
        <end position="32"/>
    </location>
</feature>
<protein>
    <submittedName>
        <fullName evidence="2">Uncharacterized protein</fullName>
    </submittedName>
</protein>
<feature type="region of interest" description="Disordered" evidence="1">
    <location>
        <begin position="1136"/>
        <end position="1156"/>
    </location>
</feature>
<gene>
    <name evidence="2" type="ORF">pFRL3_6c</name>
</gene>
<dbReference type="EMBL" id="KF602048">
    <property type="protein sequence ID" value="AHE38783.1"/>
    <property type="molecule type" value="Genomic_DNA"/>
</dbReference>
<feature type="region of interest" description="Disordered" evidence="1">
    <location>
        <begin position="1081"/>
        <end position="1105"/>
    </location>
</feature>
<sequence>MSVVTTNHDVSPATGVDGKPSDGPAVSGPDDAQVLAGMPRNASLIVQEAAELGWDVRVERRWTGRTWARAVVITGLVMVRAGLEEREHVCAWSEDKGSYLGSASTDGFKAVREAVKGTRPVNREHERTGRTVWGRDAAEWVRQMDDAVSKVTAAFADARDAFNALDGSTPTGERAVDLASAAYAEARDAERSAVDAVKAARAWLTETNGADARGCASWRRVVVLAGQHVKEAAERIAEATARAEREALAAPIIAEAQERLNAQEAGWRARLAESGREPTARGYASLIVMFEDAARDWCAWADGYTDHKGQAHAGNADAQLSFVAQYDAWKASRNTHDRVSFPSRFTKAALMAAERVDTAAVAFTMAVADRIQGRGAERLREAAAAVRKNPQGFNTANDRKALADWSKYPHISYGEPTQLAEHAPAEWEALQTAQAAYKGVKDFEAALHWDARYAGERADERRAANETGRQGAEAARAEREASGAAAEEWAAAVQRLTTARVRVHEAVVLAAGDVERAQKCGERVQEGDALADDVWSAVRHCEEAYDDVNHAKRDAARYAEAAEIYREQGALSDYVAECARMEDAAARAEAGREETLNLYGCAFDDAATAEDARHAAETAEAARVAECERIASLSGRELAEEQLERAIAMVAEVADAPGASGELARRTAAAELAAAEAAVSRYTDREAAGAYAERASDHESAAVEAATVADATGYPSTAAEAPAEAEAYAAVMAECRAQREAVSRVWSEDRMERGDVPHGNPYARDVAEAATADVQPLMSRAAEAEGTAGGAAMVRAEILPALVLAREAVEAYDAHRSEEARAYAMRDAAAQGGQGDAEHGDLPLPISGDDAPAPLDAPPLRAYMFNAGAAGLWVHVSGPRDQHVSAAEHVATTPSVEALRVAALTGADADTALVAAGWERCGEWDEDRSAPVRRAATGAEAVPVRLALPAAPVRLAIEAAPGAVPGGVGALETSMAARVVAGLRWSREFADVVRKAAAGHLIPETGGKYRALGTLGRRGKLVKAERVRLLLGAGYLARDSSGLVVATADGLEALRMVDLAPGELQSEADVMAAVRKARRARQWDSKDGQDANALPVLPGGGEEARRRAAARKAMERWEARAEESRKEGERIRARARIQDRRERQAEEKRRAKESEPCRDCRGVYPVEARCGQCRERAAAGLPLIDFLALPAATTRVS</sequence>
<proteinExistence type="predicted"/>
<reference evidence="2" key="1">
    <citation type="submission" date="2013-09" db="EMBL/GenBank/DDBJ databases">
        <title>Complete nucleotide sequence of Streptomyces linear plasmid pFRL3.</title>
        <authorList>
            <person name="Chen Z."/>
            <person name="Fang P."/>
            <person name="Qin Z."/>
        </authorList>
    </citation>
    <scope>NUCLEOTIDE SEQUENCE</scope>
    <source>
        <plasmid evidence="2">pFRL3</plasmid>
    </source>
</reference>